<dbReference type="AlphaFoldDB" id="G7E8X2"/>
<evidence type="ECO:0000256" key="1">
    <source>
        <dbReference type="ARBA" id="ARBA00022468"/>
    </source>
</evidence>
<dbReference type="PANTHER" id="PTHR20913:SF7">
    <property type="entry name" value="RE60063P"/>
    <property type="match status" value="1"/>
</dbReference>
<keyword evidence="6" id="KW-1185">Reference proteome</keyword>
<feature type="region of interest" description="Disordered" evidence="2">
    <location>
        <begin position="300"/>
        <end position="320"/>
    </location>
</feature>
<proteinExistence type="predicted"/>
<dbReference type="OrthoDB" id="10249988at2759"/>
<keyword evidence="3" id="KW-0472">Membrane</keyword>
<keyword evidence="3" id="KW-1133">Transmembrane helix</keyword>
<dbReference type="PANTHER" id="PTHR20913">
    <property type="entry name" value="TBC1 DOMAIN FAMILY MEMBER 20/GTPASE"/>
    <property type="match status" value="1"/>
</dbReference>
<keyword evidence="1" id="KW-0343">GTPase activation</keyword>
<evidence type="ECO:0000313" key="5">
    <source>
        <dbReference type="EMBL" id="GAA99590.1"/>
    </source>
</evidence>
<evidence type="ECO:0000256" key="2">
    <source>
        <dbReference type="SAM" id="MobiDB-lite"/>
    </source>
</evidence>
<sequence length="483" mass="53167">MAASTPTAQALNSQLNHDEAVRAAIDRRDVAALRRLASRDNGFSASGLRSQAWLLLLGGTLPTSTNQSATAGPRRRKPDTDKASSDDGATPSEQPVTPHRDEGQVAMDVNRSFIYYPQNATPARKQELQKDLNTVIVSTLRRHPALSYFQGFHDIVSVILLSLEDVEDTIECVEHLSLYHIRDSMGFGMDPVIGYLRVLKRILDQASPALSQVVNLASALPYFSLSWVLCLMSHDITSLDVSARLFDFLFAHNPILVAYFGVAILLTKQGDLDEIDPDLADDPAVLHTTLARMPVLLLEPEEPLPMSPPPKDGNNDEGLYSDPDIDVPALMPTPPLTPPLPSAKRKGILLQDILDSTLDLYARYPFDGPNVRAKEILGPCSAVYTWRVSGPPIPAEQAEEILRRNADIVYPPPAEEQDKPAPTRPLRQDLAWQRQTLMLAAVGLAGLLLATYGAEPLLINLQQGMFGRWMSWATKTLIGLRER</sequence>
<dbReference type="FunCoup" id="G7E8X2">
    <property type="interactions" value="236"/>
</dbReference>
<evidence type="ECO:0000256" key="3">
    <source>
        <dbReference type="SAM" id="Phobius"/>
    </source>
</evidence>
<dbReference type="Gene3D" id="1.10.472.80">
    <property type="entry name" value="Ypt/Rab-GAP domain of gyp1p, domain 3"/>
    <property type="match status" value="1"/>
</dbReference>
<dbReference type="SUPFAM" id="SSF47923">
    <property type="entry name" value="Ypt/Rab-GAP domain of gyp1p"/>
    <property type="match status" value="2"/>
</dbReference>
<dbReference type="InterPro" id="IPR000195">
    <property type="entry name" value="Rab-GAP-TBC_dom"/>
</dbReference>
<accession>G7E8X2</accession>
<organism evidence="5 6">
    <name type="scientific">Mixia osmundae (strain CBS 9802 / IAM 14324 / JCM 22182 / KY 12970)</name>
    <dbReference type="NCBI Taxonomy" id="764103"/>
    <lineage>
        <taxon>Eukaryota</taxon>
        <taxon>Fungi</taxon>
        <taxon>Dikarya</taxon>
        <taxon>Basidiomycota</taxon>
        <taxon>Pucciniomycotina</taxon>
        <taxon>Mixiomycetes</taxon>
        <taxon>Mixiales</taxon>
        <taxon>Mixiaceae</taxon>
        <taxon>Mixia</taxon>
    </lineage>
</organism>
<dbReference type="InterPro" id="IPR045913">
    <property type="entry name" value="TBC20/Gyp8-like"/>
</dbReference>
<dbReference type="InParanoid" id="G7E8X2"/>
<evidence type="ECO:0000313" key="6">
    <source>
        <dbReference type="Proteomes" id="UP000009131"/>
    </source>
</evidence>
<dbReference type="GO" id="GO:0005789">
    <property type="term" value="C:endoplasmic reticulum membrane"/>
    <property type="evidence" value="ECO:0007669"/>
    <property type="project" value="TreeGrafter"/>
</dbReference>
<feature type="region of interest" description="Disordered" evidence="2">
    <location>
        <begin position="64"/>
        <end position="103"/>
    </location>
</feature>
<reference evidence="5 6" key="2">
    <citation type="journal article" date="2012" name="Open Biol.">
        <title>Characteristics of nucleosomes and linker DNA regions on the genome of the basidiomycete Mixia osmundae revealed by mono- and dinucleosome mapping.</title>
        <authorList>
            <person name="Nishida H."/>
            <person name="Kondo S."/>
            <person name="Matsumoto T."/>
            <person name="Suzuki Y."/>
            <person name="Yoshikawa H."/>
            <person name="Taylor T.D."/>
            <person name="Sugiyama J."/>
        </authorList>
    </citation>
    <scope>NUCLEOTIDE SEQUENCE [LARGE SCALE GENOMIC DNA]</scope>
    <source>
        <strain evidence="6">CBS 9802 / IAM 14324 / JCM 22182 / KY 12970</strain>
    </source>
</reference>
<dbReference type="Gene3D" id="1.10.8.1310">
    <property type="match status" value="1"/>
</dbReference>
<comment type="caution">
    <text evidence="5">The sequence shown here is derived from an EMBL/GenBank/DDBJ whole genome shotgun (WGS) entry which is preliminary data.</text>
</comment>
<feature type="transmembrane region" description="Helical" evidence="3">
    <location>
        <begin position="437"/>
        <end position="461"/>
    </location>
</feature>
<dbReference type="RefSeq" id="XP_014568808.1">
    <property type="nucleotide sequence ID" value="XM_014713322.1"/>
</dbReference>
<reference evidence="5 6" key="1">
    <citation type="journal article" date="2011" name="J. Gen. Appl. Microbiol.">
        <title>Draft genome sequencing of the enigmatic basidiomycete Mixia osmundae.</title>
        <authorList>
            <person name="Nishida H."/>
            <person name="Nagatsuka Y."/>
            <person name="Sugiyama J."/>
        </authorList>
    </citation>
    <scope>NUCLEOTIDE SEQUENCE [LARGE SCALE GENOMIC DNA]</scope>
    <source>
        <strain evidence="6">CBS 9802 / IAM 14324 / JCM 22182 / KY 12970</strain>
    </source>
</reference>
<gene>
    <name evidence="5" type="primary">Mo06291</name>
    <name evidence="5" type="ORF">E5Q_06291</name>
</gene>
<dbReference type="PROSITE" id="PS50086">
    <property type="entry name" value="TBC_RABGAP"/>
    <property type="match status" value="1"/>
</dbReference>
<dbReference type="HOGENOM" id="CLU_024796_1_0_1"/>
<dbReference type="InterPro" id="IPR035969">
    <property type="entry name" value="Rab-GAP_TBC_sf"/>
</dbReference>
<dbReference type="GO" id="GO:0005096">
    <property type="term" value="F:GTPase activator activity"/>
    <property type="evidence" value="ECO:0007669"/>
    <property type="project" value="UniProtKB-KW"/>
</dbReference>
<dbReference type="EMBL" id="BABT02000220">
    <property type="protein sequence ID" value="GAA99590.1"/>
    <property type="molecule type" value="Genomic_DNA"/>
</dbReference>
<dbReference type="eggNOG" id="KOG2595">
    <property type="taxonomic scope" value="Eukaryota"/>
</dbReference>
<dbReference type="Proteomes" id="UP000009131">
    <property type="component" value="Unassembled WGS sequence"/>
</dbReference>
<dbReference type="GO" id="GO:0006888">
    <property type="term" value="P:endoplasmic reticulum to Golgi vesicle-mediated transport"/>
    <property type="evidence" value="ECO:0007669"/>
    <property type="project" value="TreeGrafter"/>
</dbReference>
<dbReference type="SMART" id="SM00164">
    <property type="entry name" value="TBC"/>
    <property type="match status" value="1"/>
</dbReference>
<name>G7E8X2_MIXOS</name>
<dbReference type="STRING" id="764103.G7E8X2"/>
<protein>
    <recommendedName>
        <fullName evidence="4">Rab-GAP TBC domain-containing protein</fullName>
    </recommendedName>
</protein>
<dbReference type="Pfam" id="PF00566">
    <property type="entry name" value="RabGAP-TBC"/>
    <property type="match status" value="1"/>
</dbReference>
<dbReference type="OMA" id="EPIQRMF"/>
<evidence type="ECO:0000259" key="4">
    <source>
        <dbReference type="PROSITE" id="PS50086"/>
    </source>
</evidence>
<keyword evidence="3" id="KW-0812">Transmembrane</keyword>
<feature type="domain" description="Rab-GAP TBC" evidence="4">
    <location>
        <begin position="43"/>
        <end position="253"/>
    </location>
</feature>